<dbReference type="InterPro" id="IPR036390">
    <property type="entry name" value="WH_DNA-bd_sf"/>
</dbReference>
<evidence type="ECO:0000256" key="2">
    <source>
        <dbReference type="ARBA" id="ARBA00023125"/>
    </source>
</evidence>
<evidence type="ECO:0000313" key="6">
    <source>
        <dbReference type="Proteomes" id="UP001431019"/>
    </source>
</evidence>
<dbReference type="CDD" id="cd00038">
    <property type="entry name" value="CAP_ED"/>
    <property type="match status" value="1"/>
</dbReference>
<keyword evidence="1" id="KW-0805">Transcription regulation</keyword>
<dbReference type="SUPFAM" id="SSF46785">
    <property type="entry name" value="Winged helix' DNA-binding domain"/>
    <property type="match status" value="1"/>
</dbReference>
<dbReference type="Proteomes" id="UP001431019">
    <property type="component" value="Unassembled WGS sequence"/>
</dbReference>
<dbReference type="InterPro" id="IPR000595">
    <property type="entry name" value="cNMP-bd_dom"/>
</dbReference>
<dbReference type="PROSITE" id="PS50042">
    <property type="entry name" value="CNMP_BINDING_3"/>
    <property type="match status" value="1"/>
</dbReference>
<keyword evidence="6" id="KW-1185">Reference proteome</keyword>
<evidence type="ECO:0000313" key="5">
    <source>
        <dbReference type="EMBL" id="MCC8396819.1"/>
    </source>
</evidence>
<keyword evidence="3" id="KW-0804">Transcription</keyword>
<dbReference type="SMART" id="SM00419">
    <property type="entry name" value="HTH_CRP"/>
    <property type="match status" value="1"/>
</dbReference>
<evidence type="ECO:0000256" key="3">
    <source>
        <dbReference type="ARBA" id="ARBA00023163"/>
    </source>
</evidence>
<dbReference type="Gene3D" id="1.10.10.10">
    <property type="entry name" value="Winged helix-like DNA-binding domain superfamily/Winged helix DNA-binding domain"/>
    <property type="match status" value="1"/>
</dbReference>
<keyword evidence="2" id="KW-0238">DNA-binding</keyword>
<sequence length="269" mass="30343">MIHREYDCMPTQSSKIIELPHRYDANRLLGKLDALDPRPRDALLSQLQLVHLQLGQVLCEPGDSFEHVYLPTTAVFSLQYVLSNGMMLEVAEIGSEGVFGQHVVGTNSVTPYRLVTCRDGFAYRVSTEALFNVLASSAELRSLVMGCIQFLMAQIAQISFCSRHHLLKKQLCRWLILAYDRSRSVEIKVTHSMLAQMLGVWRESISDAAGDLQKMGLIHQRRRSIILADLHGLDMHACDCHRAIRKEMNRIFPDSVRMTAGRRAGEAPP</sequence>
<name>A0ABS8K4I0_9BURK</name>
<dbReference type="InterPro" id="IPR012318">
    <property type="entry name" value="HTH_CRP"/>
</dbReference>
<feature type="domain" description="Cyclic nucleotide-binding" evidence="4">
    <location>
        <begin position="31"/>
        <end position="101"/>
    </location>
</feature>
<gene>
    <name evidence="5" type="ORF">LJ656_29950</name>
</gene>
<dbReference type="InterPro" id="IPR036388">
    <property type="entry name" value="WH-like_DNA-bd_sf"/>
</dbReference>
<reference evidence="5 6" key="1">
    <citation type="submission" date="2021-11" db="EMBL/GenBank/DDBJ databases">
        <authorList>
            <person name="Oh E.-T."/>
            <person name="Kim S.-B."/>
        </authorList>
    </citation>
    <scope>NUCLEOTIDE SEQUENCE [LARGE SCALE GENOMIC DNA]</scope>
    <source>
        <strain evidence="5 6">MMS20-SJTR3</strain>
    </source>
</reference>
<dbReference type="Gene3D" id="2.60.120.10">
    <property type="entry name" value="Jelly Rolls"/>
    <property type="match status" value="1"/>
</dbReference>
<comment type="caution">
    <text evidence="5">The sequence shown here is derived from an EMBL/GenBank/DDBJ whole genome shotgun (WGS) entry which is preliminary data.</text>
</comment>
<dbReference type="EMBL" id="JAJITD010000021">
    <property type="protein sequence ID" value="MCC8396819.1"/>
    <property type="molecule type" value="Genomic_DNA"/>
</dbReference>
<dbReference type="RefSeq" id="WP_230513101.1">
    <property type="nucleotide sequence ID" value="NZ_JAJITD010000021.1"/>
</dbReference>
<organism evidence="5 6">
    <name type="scientific">Paraburkholderia sejongensis</name>
    <dbReference type="NCBI Taxonomy" id="2886946"/>
    <lineage>
        <taxon>Bacteria</taxon>
        <taxon>Pseudomonadati</taxon>
        <taxon>Pseudomonadota</taxon>
        <taxon>Betaproteobacteria</taxon>
        <taxon>Burkholderiales</taxon>
        <taxon>Burkholderiaceae</taxon>
        <taxon>Paraburkholderia</taxon>
    </lineage>
</organism>
<proteinExistence type="predicted"/>
<evidence type="ECO:0000256" key="1">
    <source>
        <dbReference type="ARBA" id="ARBA00023015"/>
    </source>
</evidence>
<dbReference type="Pfam" id="PF13545">
    <property type="entry name" value="HTH_Crp_2"/>
    <property type="match status" value="1"/>
</dbReference>
<evidence type="ECO:0000259" key="4">
    <source>
        <dbReference type="PROSITE" id="PS50042"/>
    </source>
</evidence>
<accession>A0ABS8K4I0</accession>
<dbReference type="InterPro" id="IPR014710">
    <property type="entry name" value="RmlC-like_jellyroll"/>
</dbReference>
<dbReference type="InterPro" id="IPR018490">
    <property type="entry name" value="cNMP-bd_dom_sf"/>
</dbReference>
<protein>
    <submittedName>
        <fullName evidence="5">Crp/Fnr family transcriptional regulator</fullName>
    </submittedName>
</protein>
<dbReference type="SUPFAM" id="SSF51206">
    <property type="entry name" value="cAMP-binding domain-like"/>
    <property type="match status" value="1"/>
</dbReference>